<keyword evidence="2" id="KW-1185">Reference proteome</keyword>
<dbReference type="InterPro" id="IPR017850">
    <property type="entry name" value="Alkaline_phosphatase_core_sf"/>
</dbReference>
<dbReference type="EMBL" id="AYSV01000005">
    <property type="protein sequence ID" value="ETD73027.1"/>
    <property type="molecule type" value="Genomic_DNA"/>
</dbReference>
<accession>V8GBA9</accession>
<dbReference type="OrthoDB" id="8580666at2"/>
<proteinExistence type="predicted"/>
<dbReference type="InterPro" id="IPR002591">
    <property type="entry name" value="Phosphodiest/P_Trfase"/>
</dbReference>
<evidence type="ECO:0008006" key="3">
    <source>
        <dbReference type="Google" id="ProtNLM"/>
    </source>
</evidence>
<name>V8GBA9_9BURK</name>
<sequence length="271" mass="30781">MKHQKVILVILDGLTYRVAADMMGYLQAECNEKKGCLYQLRCELPSISRPLYECILTGKKPVESGIVNNQVTRLSTQKSIFHYAHEAGLKTAAAAYAWISELYNRTPFNPLVDRHVEDESLPIQYGHFYYEDHYPDNHLFADAEHLRRTKQPDFLLIHPMNIDDAGHRFGKDSKAYRNSARRADDYLSHYLPTWLEEGYQVLVTSDHGMSDEGSHGGLDDDECLVPLFAFGNCFSLTQASILQTELCGTVCQLLGVPHDKPVAQQMLIDEK</sequence>
<organism evidence="1 2">
    <name type="scientific">Pelistega indica</name>
    <dbReference type="NCBI Taxonomy" id="1414851"/>
    <lineage>
        <taxon>Bacteria</taxon>
        <taxon>Pseudomonadati</taxon>
        <taxon>Pseudomonadota</taxon>
        <taxon>Betaproteobacteria</taxon>
        <taxon>Burkholderiales</taxon>
        <taxon>Alcaligenaceae</taxon>
        <taxon>Pelistega</taxon>
    </lineage>
</organism>
<protein>
    <recommendedName>
        <fullName evidence="3">Nucleotide pyrophosphatase</fullName>
    </recommendedName>
</protein>
<dbReference type="SUPFAM" id="SSF53649">
    <property type="entry name" value="Alkaline phosphatase-like"/>
    <property type="match status" value="1"/>
</dbReference>
<dbReference type="AlphaFoldDB" id="V8GBA9"/>
<reference evidence="1 2" key="1">
    <citation type="submission" date="2013-11" db="EMBL/GenBank/DDBJ databases">
        <title>Genomic analysis of Pelistega sp. HM-7.</title>
        <authorList>
            <person name="Kumbhare S.V."/>
            <person name="Shetty S.A."/>
            <person name="Sharma O."/>
            <person name="Dhotre D.P."/>
        </authorList>
    </citation>
    <scope>NUCLEOTIDE SEQUENCE [LARGE SCALE GENOMIC DNA]</scope>
    <source>
        <strain evidence="1 2">HM-7</strain>
    </source>
</reference>
<dbReference type="PANTHER" id="PTHR10151">
    <property type="entry name" value="ECTONUCLEOTIDE PYROPHOSPHATASE/PHOSPHODIESTERASE"/>
    <property type="match status" value="1"/>
</dbReference>
<gene>
    <name evidence="1" type="ORF">V757_00800</name>
</gene>
<dbReference type="PATRIC" id="fig|1414851.3.peg.171"/>
<dbReference type="PANTHER" id="PTHR10151:SF120">
    <property type="entry name" value="BIS(5'-ADENOSYL)-TRIPHOSPHATASE"/>
    <property type="match status" value="1"/>
</dbReference>
<dbReference type="Gene3D" id="3.40.720.10">
    <property type="entry name" value="Alkaline Phosphatase, subunit A"/>
    <property type="match status" value="1"/>
</dbReference>
<dbReference type="Proteomes" id="UP000018766">
    <property type="component" value="Unassembled WGS sequence"/>
</dbReference>
<dbReference type="GO" id="GO:0016787">
    <property type="term" value="F:hydrolase activity"/>
    <property type="evidence" value="ECO:0007669"/>
    <property type="project" value="UniProtKB-ARBA"/>
</dbReference>
<dbReference type="RefSeq" id="WP_023948907.1">
    <property type="nucleotide sequence ID" value="NZ_AYSV01000005.1"/>
</dbReference>
<evidence type="ECO:0000313" key="1">
    <source>
        <dbReference type="EMBL" id="ETD73027.1"/>
    </source>
</evidence>
<dbReference type="Pfam" id="PF01663">
    <property type="entry name" value="Phosphodiest"/>
    <property type="match status" value="1"/>
</dbReference>
<evidence type="ECO:0000313" key="2">
    <source>
        <dbReference type="Proteomes" id="UP000018766"/>
    </source>
</evidence>
<comment type="caution">
    <text evidence="1">The sequence shown here is derived from an EMBL/GenBank/DDBJ whole genome shotgun (WGS) entry which is preliminary data.</text>
</comment>